<comment type="caution">
    <text evidence="1">The sequence shown here is derived from an EMBL/GenBank/DDBJ whole genome shotgun (WGS) entry which is preliminary data.</text>
</comment>
<dbReference type="AlphaFoldDB" id="A0A8B5XH83"/>
<dbReference type="EMBL" id="VMVH01000222">
    <property type="protein sequence ID" value="TVW23675.1"/>
    <property type="molecule type" value="Genomic_DNA"/>
</dbReference>
<evidence type="ECO:0000313" key="1">
    <source>
        <dbReference type="EMBL" id="TVW23675.1"/>
    </source>
</evidence>
<evidence type="ECO:0000313" key="2">
    <source>
        <dbReference type="Proteomes" id="UP000318940"/>
    </source>
</evidence>
<reference evidence="1 2" key="1">
    <citation type="submission" date="2019-07" db="EMBL/GenBank/DDBJ databases">
        <authorList>
            <person name="Mohale T."/>
        </authorList>
    </citation>
    <scope>NUCLEOTIDE SEQUENCE [LARGE SCALE GENOMIC DNA]</scope>
    <source>
        <strain evidence="1 2">NTPn 189</strain>
    </source>
</reference>
<name>A0A8B5XH83_STREE</name>
<sequence>IVNDVLMVHRGWSERDALLRKN</sequence>
<organism evidence="1 2">
    <name type="scientific">Streptococcus pneumoniae</name>
    <dbReference type="NCBI Taxonomy" id="1313"/>
    <lineage>
        <taxon>Bacteria</taxon>
        <taxon>Bacillati</taxon>
        <taxon>Bacillota</taxon>
        <taxon>Bacilli</taxon>
        <taxon>Lactobacillales</taxon>
        <taxon>Streptococcaceae</taxon>
        <taxon>Streptococcus</taxon>
    </lineage>
</organism>
<gene>
    <name evidence="1" type="ORF">AZK02_11700</name>
</gene>
<feature type="non-terminal residue" evidence="1">
    <location>
        <position position="1"/>
    </location>
</feature>
<protein>
    <submittedName>
        <fullName evidence="1">Protein ninH</fullName>
    </submittedName>
</protein>
<dbReference type="Proteomes" id="UP000318940">
    <property type="component" value="Unassembled WGS sequence"/>
</dbReference>
<proteinExistence type="predicted"/>
<accession>A0A8B5XH83</accession>